<dbReference type="PROSITE" id="PS50801">
    <property type="entry name" value="STAS"/>
    <property type="match status" value="1"/>
</dbReference>
<dbReference type="InterPro" id="IPR002645">
    <property type="entry name" value="STAS_dom"/>
</dbReference>
<evidence type="ECO:0000313" key="3">
    <source>
        <dbReference type="Proteomes" id="UP000244912"/>
    </source>
</evidence>
<dbReference type="OrthoDB" id="9797171at2"/>
<dbReference type="Pfam" id="PF01740">
    <property type="entry name" value="STAS"/>
    <property type="match status" value="1"/>
</dbReference>
<accession>A0A2R8C0X8</accession>
<evidence type="ECO:0000259" key="1">
    <source>
        <dbReference type="PROSITE" id="PS50801"/>
    </source>
</evidence>
<dbReference type="InterPro" id="IPR051932">
    <property type="entry name" value="Bact_StressResp_Reg"/>
</dbReference>
<dbReference type="SUPFAM" id="SSF52091">
    <property type="entry name" value="SpoIIaa-like"/>
    <property type="match status" value="1"/>
</dbReference>
<gene>
    <name evidence="2" type="primary">rsbS</name>
    <name evidence="2" type="ORF">PAA8504_03927</name>
</gene>
<dbReference type="PANTHER" id="PTHR33745:SF1">
    <property type="entry name" value="RSBT ANTAGONIST PROTEIN RSBS"/>
    <property type="match status" value="1"/>
</dbReference>
<dbReference type="Gene3D" id="3.30.750.24">
    <property type="entry name" value="STAS domain"/>
    <property type="match status" value="1"/>
</dbReference>
<organism evidence="2 3">
    <name type="scientific">Palleronia abyssalis</name>
    <dbReference type="NCBI Taxonomy" id="1501240"/>
    <lineage>
        <taxon>Bacteria</taxon>
        <taxon>Pseudomonadati</taxon>
        <taxon>Pseudomonadota</taxon>
        <taxon>Alphaproteobacteria</taxon>
        <taxon>Rhodobacterales</taxon>
        <taxon>Roseobacteraceae</taxon>
        <taxon>Palleronia</taxon>
    </lineage>
</organism>
<name>A0A2R8C0X8_9RHOB</name>
<sequence>MSQAAGLFLVDEIMLVAIDENIDDGDIVALQDRLAEEVHANDAQGIVIDISALEIVDTFVGRIIAQLAGIGVLLDAPTYLVGMRPAVAMTLVELGMTLPSVRTARNLQHAVSRLRSGR</sequence>
<dbReference type="EMBL" id="ONZF01000014">
    <property type="protein sequence ID" value="SPJ26071.1"/>
    <property type="molecule type" value="Genomic_DNA"/>
</dbReference>
<proteinExistence type="predicted"/>
<dbReference type="CDD" id="cd07041">
    <property type="entry name" value="STAS_RsbR_RsbS_like"/>
    <property type="match status" value="1"/>
</dbReference>
<dbReference type="AlphaFoldDB" id="A0A2R8C0X8"/>
<feature type="domain" description="STAS" evidence="1">
    <location>
        <begin position="11"/>
        <end position="114"/>
    </location>
</feature>
<dbReference type="RefSeq" id="WP_108895793.1">
    <property type="nucleotide sequence ID" value="NZ_ONZF01000014.1"/>
</dbReference>
<evidence type="ECO:0000313" key="2">
    <source>
        <dbReference type="EMBL" id="SPJ26071.1"/>
    </source>
</evidence>
<dbReference type="InterPro" id="IPR036513">
    <property type="entry name" value="STAS_dom_sf"/>
</dbReference>
<dbReference type="Proteomes" id="UP000244912">
    <property type="component" value="Unassembled WGS sequence"/>
</dbReference>
<keyword evidence="3" id="KW-1185">Reference proteome</keyword>
<reference evidence="2 3" key="1">
    <citation type="submission" date="2018-03" db="EMBL/GenBank/DDBJ databases">
        <authorList>
            <person name="Keele B.F."/>
        </authorList>
    </citation>
    <scope>NUCLEOTIDE SEQUENCE [LARGE SCALE GENOMIC DNA]</scope>
    <source>
        <strain evidence="2 3">CECT 8504</strain>
    </source>
</reference>
<dbReference type="PANTHER" id="PTHR33745">
    <property type="entry name" value="RSBT ANTAGONIST PROTEIN RSBS-RELATED"/>
    <property type="match status" value="1"/>
</dbReference>
<protein>
    <submittedName>
        <fullName evidence="2">RsbT antagonist protein RsbS</fullName>
    </submittedName>
</protein>